<dbReference type="InterPro" id="IPR014922">
    <property type="entry name" value="YdhG-like"/>
</dbReference>
<evidence type="ECO:0000259" key="1">
    <source>
        <dbReference type="Pfam" id="PF08818"/>
    </source>
</evidence>
<dbReference type="AlphaFoldDB" id="A0A4Q7MJB0"/>
<evidence type="ECO:0000313" key="2">
    <source>
        <dbReference type="EMBL" id="RZS68401.1"/>
    </source>
</evidence>
<sequence length="139" mass="15011">MAEGIITTDDAEFRGILEGRSADVAAVALAARRLVFDVLPQSVEVVWPTQRTSGYGTGPRKMSDQFAWILPAARHVAMAFPYGAELDDPSGLLQGTGARIRNVRLATPDDVARPELRRLLEAAIGHRVPPPPAEVTVRS</sequence>
<evidence type="ECO:0000313" key="3">
    <source>
        <dbReference type="Proteomes" id="UP000293289"/>
    </source>
</evidence>
<feature type="domain" description="YdhG-like" evidence="1">
    <location>
        <begin position="30"/>
        <end position="124"/>
    </location>
</feature>
<reference evidence="2 3" key="1">
    <citation type="submission" date="2019-02" db="EMBL/GenBank/DDBJ databases">
        <title>Genomic Encyclopedia of Type Strains, Phase IV (KMG-IV): sequencing the most valuable type-strain genomes for metagenomic binning, comparative biology and taxonomic classification.</title>
        <authorList>
            <person name="Goeker M."/>
        </authorList>
    </citation>
    <scope>NUCLEOTIDE SEQUENCE [LARGE SCALE GENOMIC DNA]</scope>
    <source>
        <strain evidence="2 3">DSM 43045</strain>
    </source>
</reference>
<dbReference type="EMBL" id="SGWY01000001">
    <property type="protein sequence ID" value="RZS68401.1"/>
    <property type="molecule type" value="Genomic_DNA"/>
</dbReference>
<keyword evidence="3" id="KW-1185">Reference proteome</keyword>
<protein>
    <submittedName>
        <fullName evidence="2">Uncharacterized protein DUF1801</fullName>
    </submittedName>
</protein>
<accession>A0A4Q7MJB0</accession>
<dbReference type="Pfam" id="PF08818">
    <property type="entry name" value="DUF1801"/>
    <property type="match status" value="1"/>
</dbReference>
<name>A0A4Q7MJB0_9MICO</name>
<gene>
    <name evidence="2" type="ORF">EV187_0830</name>
</gene>
<proteinExistence type="predicted"/>
<comment type="caution">
    <text evidence="2">The sequence shown here is derived from an EMBL/GenBank/DDBJ whole genome shotgun (WGS) entry which is preliminary data.</text>
</comment>
<dbReference type="RefSeq" id="WP_165391101.1">
    <property type="nucleotide sequence ID" value="NZ_SGWY01000001.1"/>
</dbReference>
<organism evidence="2 3">
    <name type="scientific">Agromyces ramosus</name>
    <dbReference type="NCBI Taxonomy" id="33879"/>
    <lineage>
        <taxon>Bacteria</taxon>
        <taxon>Bacillati</taxon>
        <taxon>Actinomycetota</taxon>
        <taxon>Actinomycetes</taxon>
        <taxon>Micrococcales</taxon>
        <taxon>Microbacteriaceae</taxon>
        <taxon>Agromyces</taxon>
    </lineage>
</organism>
<dbReference type="Proteomes" id="UP000293289">
    <property type="component" value="Unassembled WGS sequence"/>
</dbReference>